<dbReference type="PANTHER" id="PTHR32204">
    <property type="entry name" value="ATPASE RAVA"/>
    <property type="match status" value="1"/>
</dbReference>
<evidence type="ECO:0000259" key="1">
    <source>
        <dbReference type="Pfam" id="PF17868"/>
    </source>
</evidence>
<protein>
    <submittedName>
        <fullName evidence="3">ATPase RavA (Regulatory ATPase variant A)</fullName>
    </submittedName>
</protein>
<name>A0ABP0IHE3_9DINO</name>
<dbReference type="InterPro" id="IPR050513">
    <property type="entry name" value="RavA_ATPases"/>
</dbReference>
<feature type="non-terminal residue" evidence="3">
    <location>
        <position position="1"/>
    </location>
</feature>
<dbReference type="EMBL" id="CAXAMM010003647">
    <property type="protein sequence ID" value="CAK9000775.1"/>
    <property type="molecule type" value="Genomic_DNA"/>
</dbReference>
<organism evidence="3 4">
    <name type="scientific">Durusdinium trenchii</name>
    <dbReference type="NCBI Taxonomy" id="1381693"/>
    <lineage>
        <taxon>Eukaryota</taxon>
        <taxon>Sar</taxon>
        <taxon>Alveolata</taxon>
        <taxon>Dinophyceae</taxon>
        <taxon>Suessiales</taxon>
        <taxon>Symbiodiniaceae</taxon>
        <taxon>Durusdinium</taxon>
    </lineage>
</organism>
<accession>A0ABP0IHE3</accession>
<gene>
    <name evidence="3" type="ORF">SCF082_LOCUS6643</name>
</gene>
<dbReference type="Pfam" id="PF20030">
    <property type="entry name" value="bpMoxR"/>
    <property type="match status" value="1"/>
</dbReference>
<evidence type="ECO:0000259" key="2">
    <source>
        <dbReference type="Pfam" id="PF20030"/>
    </source>
</evidence>
<evidence type="ECO:0000313" key="4">
    <source>
        <dbReference type="Proteomes" id="UP001642464"/>
    </source>
</evidence>
<proteinExistence type="predicted"/>
<dbReference type="PANTHER" id="PTHR32204:SF0">
    <property type="entry name" value="ATPASE RAVA"/>
    <property type="match status" value="1"/>
</dbReference>
<dbReference type="InterPro" id="IPR027417">
    <property type="entry name" value="P-loop_NTPase"/>
</dbReference>
<sequence length="329" mass="36659">FTVPEELFGPLSLHDELRRKTKGYLPECDVAFIDEIFKANSSILNSLLVILNERRFDNGEQSLKVPLWCAVAASNELPVSSGLSAIDAEQGGLPNWLKAYAAGQMKALAASRMHKEEDSWELQRRAGTVDFPDELLVVIADLREFLAEEPNKHGPSRAEGEEGAEPRFEVSDRRLARSVRLLRIAAAAAGGRTVVEADLLLLRHMFWDRDPEQGQLVTEWLLRRLGESGDGKKAWSFLLEGLQTRLRHGARGPGLEAARRDLRNLQQAASRAMLRLAHISRNAPNGPAEEAPSTPGEVIHSAVWVNLRQMGERERERADDRLLEQAVTS</sequence>
<feature type="domain" description="ATPase RavA-like AAA lid" evidence="1">
    <location>
        <begin position="135"/>
        <end position="221"/>
    </location>
</feature>
<dbReference type="InterPro" id="IPR041538">
    <property type="entry name" value="RavA-like_AAA_lid"/>
</dbReference>
<dbReference type="InterPro" id="IPR045427">
    <property type="entry name" value="MoxR"/>
</dbReference>
<dbReference type="Proteomes" id="UP001642464">
    <property type="component" value="Unassembled WGS sequence"/>
</dbReference>
<evidence type="ECO:0000313" key="3">
    <source>
        <dbReference type="EMBL" id="CAK9000775.1"/>
    </source>
</evidence>
<comment type="caution">
    <text evidence="3">The sequence shown here is derived from an EMBL/GenBank/DDBJ whole genome shotgun (WGS) entry which is preliminary data.</text>
</comment>
<dbReference type="Pfam" id="PF17868">
    <property type="entry name" value="AAA_lid_8"/>
    <property type="match status" value="1"/>
</dbReference>
<keyword evidence="4" id="KW-1185">Reference proteome</keyword>
<dbReference type="Gene3D" id="3.40.50.300">
    <property type="entry name" value="P-loop containing nucleotide triphosphate hydrolases"/>
    <property type="match status" value="1"/>
</dbReference>
<feature type="domain" description="MoxR" evidence="2">
    <location>
        <begin position="1"/>
        <end position="86"/>
    </location>
</feature>
<reference evidence="3 4" key="1">
    <citation type="submission" date="2024-02" db="EMBL/GenBank/DDBJ databases">
        <authorList>
            <person name="Chen Y."/>
            <person name="Shah S."/>
            <person name="Dougan E. K."/>
            <person name="Thang M."/>
            <person name="Chan C."/>
        </authorList>
    </citation>
    <scope>NUCLEOTIDE SEQUENCE [LARGE SCALE GENOMIC DNA]</scope>
</reference>